<keyword evidence="5" id="KW-1185">Reference proteome</keyword>
<dbReference type="Proteomes" id="UP000004069">
    <property type="component" value="Unassembled WGS sequence"/>
</dbReference>
<dbReference type="SUPFAM" id="SSF51735">
    <property type="entry name" value="NAD(P)-binding Rossmann-fold domains"/>
    <property type="match status" value="1"/>
</dbReference>
<dbReference type="PANTHER" id="PTHR43976:SF16">
    <property type="entry name" value="SHORT-CHAIN DEHYDROGENASE_REDUCTASE FAMILY PROTEIN"/>
    <property type="match status" value="1"/>
</dbReference>
<protein>
    <submittedName>
        <fullName evidence="4">Oxidoreductase, short chain dehydrogenase/reductase family protein</fullName>
    </submittedName>
</protein>
<accession>D4YRQ9</accession>
<sequence>MKHGEKVIVTSRKTEKLQSLVDQYPDRCIPKQLDLTDTDSMKKFMTYVQDLDHIDILVNNAGYGYLAAVEEGKYHEIRKVFDTNLFGPVDLTQAVLPKMWTLKKGAIINISSVDAVRGSTGSSFYAATKAALESISDALEREIAPFNIKVMIVEPGGFQTDFYASLEETKDKVKDYDQQKYSGDNELDCKKNIPADLNVPGDPMKAGEVIYEEIQKDDYPKQLLLGSDALNFIQKELQRRLNETKKWADTSKKQINN</sequence>
<evidence type="ECO:0000313" key="5">
    <source>
        <dbReference type="Proteomes" id="UP000004069"/>
    </source>
</evidence>
<evidence type="ECO:0000313" key="4">
    <source>
        <dbReference type="EMBL" id="EFG56139.1"/>
    </source>
</evidence>
<proteinExistence type="inferred from homology"/>
<evidence type="ECO:0000256" key="1">
    <source>
        <dbReference type="ARBA" id="ARBA00006484"/>
    </source>
</evidence>
<reference evidence="4 5" key="1">
    <citation type="submission" date="2010-04" db="EMBL/GenBank/DDBJ databases">
        <authorList>
            <person name="Muzny D."/>
            <person name="Qin X."/>
            <person name="Deng J."/>
            <person name="Jiang H."/>
            <person name="Liu Y."/>
            <person name="Qu J."/>
            <person name="Song X.-Z."/>
            <person name="Zhang L."/>
            <person name="Thornton R."/>
            <person name="Coyle M."/>
            <person name="Francisco L."/>
            <person name="Jackson L."/>
            <person name="Javaid M."/>
            <person name="Korchina V."/>
            <person name="Kovar C."/>
            <person name="Mata R."/>
            <person name="Mathew T."/>
            <person name="Ngo R."/>
            <person name="Nguyen L."/>
            <person name="Nguyen N."/>
            <person name="Okwuonu G."/>
            <person name="Ongeri F."/>
            <person name="Pham C."/>
            <person name="Simmons D."/>
            <person name="Wilczek-Boney K."/>
            <person name="Hale W."/>
            <person name="Jakkamsetti A."/>
            <person name="Pham P."/>
            <person name="Ruth R."/>
            <person name="San Lucas F."/>
            <person name="Warren J."/>
            <person name="Zhang J."/>
            <person name="Zhao Z."/>
            <person name="Zhou C."/>
            <person name="Zhu D."/>
            <person name="Lee S."/>
            <person name="Bess C."/>
            <person name="Blankenburg K."/>
            <person name="Forbes L."/>
            <person name="Fu Q."/>
            <person name="Gubbala S."/>
            <person name="Hirani K."/>
            <person name="Jayaseelan J.C."/>
            <person name="Lara F."/>
            <person name="Munidasa M."/>
            <person name="Palculict T."/>
            <person name="Patil S."/>
            <person name="Pu L.-L."/>
            <person name="Saada N."/>
            <person name="Tang L."/>
            <person name="Weissenberger G."/>
            <person name="Zhu Y."/>
            <person name="Hemphill L."/>
            <person name="Shang Y."/>
            <person name="Youmans B."/>
            <person name="Ayvaz T."/>
            <person name="Ross M."/>
            <person name="Santibanez J."/>
            <person name="Aqrawi P."/>
            <person name="Gross S."/>
            <person name="Joshi V."/>
            <person name="Fowler G."/>
            <person name="Nazareth L."/>
            <person name="Reid J."/>
            <person name="Worley K."/>
            <person name="Petrosino J."/>
            <person name="Highlander S."/>
            <person name="Gibbs R."/>
        </authorList>
    </citation>
    <scope>NUCLEOTIDE SEQUENCE [LARGE SCALE GENOMIC DNA]</scope>
    <source>
        <strain evidence="4 5">DSM 11664</strain>
    </source>
</reference>
<organism evidence="4 5">
    <name type="scientific">Lactobacillus amylolyticus DSM 11664</name>
    <dbReference type="NCBI Taxonomy" id="585524"/>
    <lineage>
        <taxon>Bacteria</taxon>
        <taxon>Bacillati</taxon>
        <taxon>Bacillota</taxon>
        <taxon>Bacilli</taxon>
        <taxon>Lactobacillales</taxon>
        <taxon>Lactobacillaceae</taxon>
        <taxon>Lactobacillus</taxon>
    </lineage>
</organism>
<evidence type="ECO:0000256" key="2">
    <source>
        <dbReference type="ARBA" id="ARBA00023002"/>
    </source>
</evidence>
<comment type="similarity">
    <text evidence="1 3">Belongs to the short-chain dehydrogenases/reductases (SDR) family.</text>
</comment>
<dbReference type="PANTHER" id="PTHR43976">
    <property type="entry name" value="SHORT CHAIN DEHYDROGENASE"/>
    <property type="match status" value="1"/>
</dbReference>
<evidence type="ECO:0000256" key="3">
    <source>
        <dbReference type="RuleBase" id="RU000363"/>
    </source>
</evidence>
<dbReference type="InterPro" id="IPR002347">
    <property type="entry name" value="SDR_fam"/>
</dbReference>
<dbReference type="InterPro" id="IPR036291">
    <property type="entry name" value="NAD(P)-bd_dom_sf"/>
</dbReference>
<dbReference type="Pfam" id="PF00106">
    <property type="entry name" value="adh_short"/>
    <property type="match status" value="1"/>
</dbReference>
<dbReference type="PRINTS" id="PR00081">
    <property type="entry name" value="GDHRDH"/>
</dbReference>
<comment type="caution">
    <text evidence="4">The sequence shown here is derived from an EMBL/GenBank/DDBJ whole genome shotgun (WGS) entry which is preliminary data.</text>
</comment>
<dbReference type="EMBL" id="ADNY01000010">
    <property type="protein sequence ID" value="EFG56139.1"/>
    <property type="molecule type" value="Genomic_DNA"/>
</dbReference>
<dbReference type="PRINTS" id="PR00080">
    <property type="entry name" value="SDRFAMILY"/>
</dbReference>
<name>D4YRQ9_9LACO</name>
<dbReference type="Gene3D" id="3.40.50.720">
    <property type="entry name" value="NAD(P)-binding Rossmann-like Domain"/>
    <property type="match status" value="1"/>
</dbReference>
<dbReference type="InterPro" id="IPR051911">
    <property type="entry name" value="SDR_oxidoreductase"/>
</dbReference>
<keyword evidence="2" id="KW-0560">Oxidoreductase</keyword>
<dbReference type="AlphaFoldDB" id="D4YRQ9"/>
<dbReference type="GO" id="GO:0016491">
    <property type="term" value="F:oxidoreductase activity"/>
    <property type="evidence" value="ECO:0007669"/>
    <property type="project" value="UniProtKB-KW"/>
</dbReference>
<gene>
    <name evidence="4" type="ORF">HMPREF0493_0187</name>
</gene>
<dbReference type="eggNOG" id="COG4221">
    <property type="taxonomic scope" value="Bacteria"/>
</dbReference>